<feature type="region of interest" description="Disordered" evidence="11">
    <location>
        <begin position="903"/>
        <end position="924"/>
    </location>
</feature>
<dbReference type="SUPFAM" id="SSF56784">
    <property type="entry name" value="HAD-like"/>
    <property type="match status" value="1"/>
</dbReference>
<keyword evidence="9 10" id="KW-0472">Membrane</keyword>
<dbReference type="InterPro" id="IPR023299">
    <property type="entry name" value="ATPase_P-typ_cyto_dom_N"/>
</dbReference>
<dbReference type="InterPro" id="IPR036163">
    <property type="entry name" value="HMA_dom_sf"/>
</dbReference>
<dbReference type="AlphaFoldDB" id="A0A5B8MTU9"/>
<dbReference type="Proteomes" id="UP000316726">
    <property type="component" value="Chromosome 9"/>
</dbReference>
<feature type="region of interest" description="Disordered" evidence="11">
    <location>
        <begin position="960"/>
        <end position="1099"/>
    </location>
</feature>
<evidence type="ECO:0000256" key="2">
    <source>
        <dbReference type="ARBA" id="ARBA00006024"/>
    </source>
</evidence>
<keyword evidence="3 10" id="KW-0812">Transmembrane</keyword>
<evidence type="ECO:0000256" key="11">
    <source>
        <dbReference type="SAM" id="MobiDB-lite"/>
    </source>
</evidence>
<feature type="compositionally biased region" description="Basic and acidic residues" evidence="11">
    <location>
        <begin position="964"/>
        <end position="975"/>
    </location>
</feature>
<gene>
    <name evidence="13" type="ORF">A3770_09p53880</name>
</gene>
<dbReference type="Gene3D" id="2.70.150.10">
    <property type="entry name" value="Calcium-transporting ATPase, cytoplasmic transduction domain A"/>
    <property type="match status" value="1"/>
</dbReference>
<feature type="compositionally biased region" description="Basic and acidic residues" evidence="11">
    <location>
        <begin position="1045"/>
        <end position="1056"/>
    </location>
</feature>
<evidence type="ECO:0000256" key="5">
    <source>
        <dbReference type="ARBA" id="ARBA00022741"/>
    </source>
</evidence>
<dbReference type="NCBIfam" id="TIGR01494">
    <property type="entry name" value="ATPase_P-type"/>
    <property type="match status" value="1"/>
</dbReference>
<feature type="compositionally biased region" description="Gly residues" evidence="11">
    <location>
        <begin position="978"/>
        <end position="990"/>
    </location>
</feature>
<feature type="transmembrane region" description="Helical" evidence="10">
    <location>
        <begin position="229"/>
        <end position="247"/>
    </location>
</feature>
<feature type="compositionally biased region" description="Gly residues" evidence="11">
    <location>
        <begin position="1086"/>
        <end position="1099"/>
    </location>
</feature>
<dbReference type="GO" id="GO:0019829">
    <property type="term" value="F:ATPase-coupled monoatomic cation transmembrane transporter activity"/>
    <property type="evidence" value="ECO:0007669"/>
    <property type="project" value="InterPro"/>
</dbReference>
<dbReference type="InterPro" id="IPR059000">
    <property type="entry name" value="ATPase_P-type_domA"/>
</dbReference>
<evidence type="ECO:0000256" key="4">
    <source>
        <dbReference type="ARBA" id="ARBA00022723"/>
    </source>
</evidence>
<dbReference type="InterPro" id="IPR001757">
    <property type="entry name" value="P_typ_ATPase"/>
</dbReference>
<evidence type="ECO:0000256" key="1">
    <source>
        <dbReference type="ARBA" id="ARBA00004141"/>
    </source>
</evidence>
<keyword evidence="5 10" id="KW-0547">Nucleotide-binding</keyword>
<evidence type="ECO:0000313" key="14">
    <source>
        <dbReference type="Proteomes" id="UP000316726"/>
    </source>
</evidence>
<feature type="compositionally biased region" description="Basic and acidic residues" evidence="11">
    <location>
        <begin position="1072"/>
        <end position="1083"/>
    </location>
</feature>
<dbReference type="PROSITE" id="PS00154">
    <property type="entry name" value="ATPASE_E1_E2"/>
    <property type="match status" value="1"/>
</dbReference>
<comment type="similarity">
    <text evidence="2 10">Belongs to the cation transport ATPase (P-type) (TC 3.A.3) family. Type IB subfamily.</text>
</comment>
<evidence type="ECO:0000256" key="9">
    <source>
        <dbReference type="ARBA" id="ARBA00023136"/>
    </source>
</evidence>
<evidence type="ECO:0000313" key="13">
    <source>
        <dbReference type="EMBL" id="QDZ22870.1"/>
    </source>
</evidence>
<organism evidence="13 14">
    <name type="scientific">Chloropicon primus</name>
    <dbReference type="NCBI Taxonomy" id="1764295"/>
    <lineage>
        <taxon>Eukaryota</taxon>
        <taxon>Viridiplantae</taxon>
        <taxon>Chlorophyta</taxon>
        <taxon>Chloropicophyceae</taxon>
        <taxon>Chloropicales</taxon>
        <taxon>Chloropicaceae</taxon>
        <taxon>Chloropicon</taxon>
    </lineage>
</organism>
<keyword evidence="6 10" id="KW-0067">ATP-binding</keyword>
<feature type="transmembrane region" description="Helical" evidence="10">
    <location>
        <begin position="487"/>
        <end position="505"/>
    </location>
</feature>
<dbReference type="Gene3D" id="3.30.70.100">
    <property type="match status" value="1"/>
</dbReference>
<dbReference type="OrthoDB" id="432719at2759"/>
<feature type="compositionally biased region" description="Basic and acidic residues" evidence="11">
    <location>
        <begin position="1018"/>
        <end position="1029"/>
    </location>
</feature>
<dbReference type="InterPro" id="IPR036412">
    <property type="entry name" value="HAD-like_sf"/>
</dbReference>
<feature type="compositionally biased region" description="Gly residues" evidence="11">
    <location>
        <begin position="1005"/>
        <end position="1017"/>
    </location>
</feature>
<reference evidence="13 14" key="1">
    <citation type="submission" date="2018-07" db="EMBL/GenBank/DDBJ databases">
        <title>The complete nuclear genome of the prasinophyte Chloropicon primus (CCMP1205).</title>
        <authorList>
            <person name="Pombert J.-F."/>
            <person name="Otis C."/>
            <person name="Turmel M."/>
            <person name="Lemieux C."/>
        </authorList>
    </citation>
    <scope>NUCLEOTIDE SEQUENCE [LARGE SCALE GENOMIC DNA]</scope>
    <source>
        <strain evidence="13 14">CCMP1205</strain>
    </source>
</reference>
<feature type="region of interest" description="Disordered" evidence="11">
    <location>
        <begin position="933"/>
        <end position="952"/>
    </location>
</feature>
<feature type="compositionally biased region" description="Gly residues" evidence="11">
    <location>
        <begin position="1032"/>
        <end position="1044"/>
    </location>
</feature>
<dbReference type="InterPro" id="IPR023298">
    <property type="entry name" value="ATPase_P-typ_TM_dom_sf"/>
</dbReference>
<dbReference type="InterPro" id="IPR044492">
    <property type="entry name" value="P_typ_ATPase_HD_dom"/>
</dbReference>
<dbReference type="InterPro" id="IPR027256">
    <property type="entry name" value="P-typ_ATPase_IB"/>
</dbReference>
<protein>
    <submittedName>
        <fullName evidence="13">Heavy metal transporting ATPase</fullName>
    </submittedName>
</protein>
<dbReference type="SFLD" id="SFLDF00027">
    <property type="entry name" value="p-type_atpase"/>
    <property type="match status" value="1"/>
</dbReference>
<dbReference type="GO" id="GO:0046872">
    <property type="term" value="F:metal ion binding"/>
    <property type="evidence" value="ECO:0007669"/>
    <property type="project" value="UniProtKB-KW"/>
</dbReference>
<evidence type="ECO:0000256" key="6">
    <source>
        <dbReference type="ARBA" id="ARBA00022840"/>
    </source>
</evidence>
<proteinExistence type="inferred from homology"/>
<dbReference type="InterPro" id="IPR008250">
    <property type="entry name" value="ATPase_P-typ_transduc_dom_A_sf"/>
</dbReference>
<feature type="transmembrane region" description="Helical" evidence="10">
    <location>
        <begin position="813"/>
        <end position="833"/>
    </location>
</feature>
<evidence type="ECO:0000256" key="10">
    <source>
        <dbReference type="RuleBase" id="RU362081"/>
    </source>
</evidence>
<evidence type="ECO:0000259" key="12">
    <source>
        <dbReference type="PROSITE" id="PS50846"/>
    </source>
</evidence>
<feature type="transmembrane region" description="Helical" evidence="10">
    <location>
        <begin position="839"/>
        <end position="862"/>
    </location>
</feature>
<dbReference type="STRING" id="1764295.A0A5B8MTU9"/>
<name>A0A5B8MTU9_9CHLO</name>
<keyword evidence="4 10" id="KW-0479">Metal-binding</keyword>
<feature type="compositionally biased region" description="Gly residues" evidence="11">
    <location>
        <begin position="1059"/>
        <end position="1071"/>
    </location>
</feature>
<feature type="compositionally biased region" description="Basic and acidic residues" evidence="11">
    <location>
        <begin position="937"/>
        <end position="948"/>
    </location>
</feature>
<feature type="domain" description="HMA" evidence="12">
    <location>
        <begin position="148"/>
        <end position="214"/>
    </location>
</feature>
<dbReference type="EMBL" id="CP031042">
    <property type="protein sequence ID" value="QDZ22870.1"/>
    <property type="molecule type" value="Genomic_DNA"/>
</dbReference>
<feature type="transmembrane region" description="Helical" evidence="10">
    <location>
        <begin position="456"/>
        <end position="481"/>
    </location>
</feature>
<dbReference type="SFLD" id="SFLDG00002">
    <property type="entry name" value="C1.7:_P-type_atpase_like"/>
    <property type="match status" value="1"/>
</dbReference>
<sequence>MESLRDKLLRSLSSQGREGSWSETCCEGVSGEEKGDRLDEILNRECCEGRCEEEHCEEDCCGEDEDDETVPLRACAFNGTVADFLRGEKLCCRHKHLSKHFNMNRILEYRWSSGDERTVRELFELRKMGGGAQDDAVGPKPRDPPQVLRSKFIVEGMCCSAEEGLIQALVQKMDGVERLEVNAVTRTLLVWHDTNAVKATAILQQLNEAKMEAHLASVDRKGKKWTEHLPPWSVTACCLLTLVSLGGYKYDPIKWFALPAVAVFLPQLVLKAWSGVKNCMIGIHFLMIIAVLGVFVVGTMNHSTDIIDGGVLIALFAVSEWLESKTLATARNSLEAVMALRPDAADVVGVGLVPVEDVHVGDVVAIRPGDKIPVDGVVVKGTSVVNESSLTGEARGVEKGEGSQVYAGTVNTSSYLQVVATKESADSTVAKLGDFIESCSMHKSSTEKMVESIARYYTPLILLLALSVAGAAFIPAVAPSVSERNRYIKLACNLLVAGCPCALVLSTPATMVSGLAAAANNGALIKGGQYLEVLGSMKHLAFDKTGTLTEGKYRVNGIAMAKGKSEDDLLYWLASVESQSSHPIAWAITKLAKEKGIKIADQITNYTTLAGEGVRATVQGSEVVVGNIKVAARNGWSSSEVSSLRAQYESWERQGFTVCWVGVEGQALGVFSVADMVRPGTKALVTKLVKSRVKCWILTGDNEGAALKVASKLRLRADRVKSSLTPEDKYWHVSSLKEEEEAAGRCFKASGKVGMVGDGVNDAPALAGADVGIAMGAAGTPVAMETADVVLFSDNLQKLTDTISLAKLCRRKILENILISIAIKASIIVLIFLYEDFSIVYNILSDVGGALLVITNGLSVMWSWKSVKRSLMALTGGGKDAECSAKRKDKTLNKASCGGGGCCGGGGGSQEREEEKPKEAETSCGGGGCCGGGGGSQEREEEKPKEAETSCGGGGCCEGGGGSQEREEEKPKEAETSCGGGGCCGGGGGSQEREEEKPKEAETSCGGGGCCEGGGGSQEREEEKPKEAETSCGGGGCCEGGGGSQEREEEKPKEAETSCGGGGCCEGGGGSQEREEEKPKEAETSCGGGGCCGGGSQET</sequence>
<evidence type="ECO:0000256" key="3">
    <source>
        <dbReference type="ARBA" id="ARBA00022692"/>
    </source>
</evidence>
<evidence type="ECO:0000256" key="7">
    <source>
        <dbReference type="ARBA" id="ARBA00022967"/>
    </source>
</evidence>
<dbReference type="PROSITE" id="PS50846">
    <property type="entry name" value="HMA_2"/>
    <property type="match status" value="1"/>
</dbReference>
<dbReference type="NCBIfam" id="TIGR01525">
    <property type="entry name" value="ATPase-IB_hvy"/>
    <property type="match status" value="1"/>
</dbReference>
<keyword evidence="14" id="KW-1185">Reference proteome</keyword>
<keyword evidence="8 10" id="KW-1133">Transmembrane helix</keyword>
<dbReference type="InterPro" id="IPR023214">
    <property type="entry name" value="HAD_sf"/>
</dbReference>
<dbReference type="PRINTS" id="PR00120">
    <property type="entry name" value="HATPASE"/>
</dbReference>
<dbReference type="Gene3D" id="3.40.50.1000">
    <property type="entry name" value="HAD superfamily/HAD-like"/>
    <property type="match status" value="1"/>
</dbReference>
<dbReference type="SUPFAM" id="SSF81665">
    <property type="entry name" value="Calcium ATPase, transmembrane domain M"/>
    <property type="match status" value="1"/>
</dbReference>
<feature type="compositionally biased region" description="Basic and acidic residues" evidence="11">
    <location>
        <begin position="991"/>
        <end position="1002"/>
    </location>
</feature>
<dbReference type="Gene3D" id="3.40.1110.10">
    <property type="entry name" value="Calcium-transporting ATPase, cytoplasmic domain N"/>
    <property type="match status" value="1"/>
</dbReference>
<accession>A0A5B8MTU9</accession>
<dbReference type="InterPro" id="IPR018303">
    <property type="entry name" value="ATPase_P-typ_P_site"/>
</dbReference>
<dbReference type="Pfam" id="PF00122">
    <property type="entry name" value="E1-E2_ATPase"/>
    <property type="match status" value="1"/>
</dbReference>
<dbReference type="GO" id="GO:0016887">
    <property type="term" value="F:ATP hydrolysis activity"/>
    <property type="evidence" value="ECO:0007669"/>
    <property type="project" value="InterPro"/>
</dbReference>
<dbReference type="PRINTS" id="PR00119">
    <property type="entry name" value="CATATPASE"/>
</dbReference>
<dbReference type="InterPro" id="IPR051014">
    <property type="entry name" value="Cation_Transport_ATPase_IB"/>
</dbReference>
<dbReference type="Pfam" id="PF00403">
    <property type="entry name" value="HMA"/>
    <property type="match status" value="1"/>
</dbReference>
<dbReference type="InterPro" id="IPR006121">
    <property type="entry name" value="HMA_dom"/>
</dbReference>
<dbReference type="SUPFAM" id="SSF81653">
    <property type="entry name" value="Calcium ATPase, transduction domain A"/>
    <property type="match status" value="1"/>
</dbReference>
<dbReference type="PANTHER" id="PTHR48085">
    <property type="entry name" value="CADMIUM/ZINC-TRANSPORTING ATPASE HMA2-RELATED"/>
    <property type="match status" value="1"/>
</dbReference>
<evidence type="ECO:0000256" key="8">
    <source>
        <dbReference type="ARBA" id="ARBA00022989"/>
    </source>
</evidence>
<keyword evidence="7" id="KW-1278">Translocase</keyword>
<dbReference type="SUPFAM" id="SSF55008">
    <property type="entry name" value="HMA, heavy metal-associated domain"/>
    <property type="match status" value="1"/>
</dbReference>
<feature type="compositionally biased region" description="Basic and acidic residues" evidence="11">
    <location>
        <begin position="910"/>
        <end position="921"/>
    </location>
</feature>
<feature type="transmembrane region" description="Helical" evidence="10">
    <location>
        <begin position="253"/>
        <end position="270"/>
    </location>
</feature>
<dbReference type="CDD" id="cd00371">
    <property type="entry name" value="HMA"/>
    <property type="match status" value="1"/>
</dbReference>
<feature type="transmembrane region" description="Helical" evidence="10">
    <location>
        <begin position="282"/>
        <end position="300"/>
    </location>
</feature>
<dbReference type="GO" id="GO:0005524">
    <property type="term" value="F:ATP binding"/>
    <property type="evidence" value="ECO:0007669"/>
    <property type="project" value="UniProtKB-UniRule"/>
</dbReference>
<dbReference type="SFLD" id="SFLDS00003">
    <property type="entry name" value="Haloacid_Dehalogenase"/>
    <property type="match status" value="1"/>
</dbReference>
<dbReference type="PANTHER" id="PTHR48085:SF5">
    <property type="entry name" value="CADMIUM_ZINC-TRANSPORTING ATPASE HMA4-RELATED"/>
    <property type="match status" value="1"/>
</dbReference>
<dbReference type="GO" id="GO:0016020">
    <property type="term" value="C:membrane"/>
    <property type="evidence" value="ECO:0007669"/>
    <property type="project" value="UniProtKB-SubCell"/>
</dbReference>
<dbReference type="Pfam" id="PF00702">
    <property type="entry name" value="Hydrolase"/>
    <property type="match status" value="1"/>
</dbReference>
<comment type="subcellular location">
    <subcellularLocation>
        <location evidence="1">Membrane</location>
        <topology evidence="1">Multi-pass membrane protein</topology>
    </subcellularLocation>
</comment>